<dbReference type="SUPFAM" id="SSF89796">
    <property type="entry name" value="CoA-transferase family III (CaiB/BaiF)"/>
    <property type="match status" value="2"/>
</dbReference>
<sequence length="498" mass="52821">MSSTSAALAARLLSNLSDPLQSAAVSVRPHLDEVLRSCGASVADTGGSLSISGADPIIPSRLPFGTMSAVGLAAKAVMMAKAWRVRTGIGQDIHVDVPLALRRFSPFAEGKWELVNGFPGKADPYNPFGSPNPLFHRTKDEQWMMLLNIYPAIRERAVRLLGAGGSGEAIAEAVAQWNGADLEEAAAAAGVVGALARPVAEVVELPAFTDSVGGMPLISIEKVADGDPVPFAPNARSPLDGVRALGTAHVIAGPSIGRGLALHGADVLNVWRPSDVEQELFHYTSHVGTRSTTLEIADAEQRATFLDLASTADVFYSNRRPGWRERFGISADELRAVNPGLIDVQVLYAGESGPWSDRVGFDISAGAAWGLNNIEGTDSRPEHPPIYVICDYVVGWLATAGAVAALLRRATEGGSYRVRVSLSRCALWLPEMGVFDRDFARSVAGSGPGHIYPDPEQFTVETPLGTYTGVSETVRMSATPGAYAYPLTPLGSWKPSWL</sequence>
<name>A0AA90NF91_9ACTN</name>
<dbReference type="Pfam" id="PF02515">
    <property type="entry name" value="CoA_transf_3"/>
    <property type="match status" value="1"/>
</dbReference>
<evidence type="ECO:0000313" key="2">
    <source>
        <dbReference type="Proteomes" id="UP001178281"/>
    </source>
</evidence>
<evidence type="ECO:0000313" key="1">
    <source>
        <dbReference type="EMBL" id="MDP0397301.1"/>
    </source>
</evidence>
<keyword evidence="1" id="KW-0808">Transferase</keyword>
<dbReference type="PANTHER" id="PTHR48228:SF4">
    <property type="entry name" value="BLR3030 PROTEIN"/>
    <property type="match status" value="1"/>
</dbReference>
<protein>
    <submittedName>
        <fullName evidence="1">CoA transferase</fullName>
    </submittedName>
</protein>
<dbReference type="PANTHER" id="PTHR48228">
    <property type="entry name" value="SUCCINYL-COA--D-CITRAMALATE COA-TRANSFERASE"/>
    <property type="match status" value="1"/>
</dbReference>
<comment type="caution">
    <text evidence="1">The sequence shown here is derived from an EMBL/GenBank/DDBJ whole genome shotgun (WGS) entry which is preliminary data.</text>
</comment>
<dbReference type="InterPro" id="IPR023606">
    <property type="entry name" value="CoA-Trfase_III_dom_1_sf"/>
</dbReference>
<organism evidence="1 2">
    <name type="scientific">Tsukamurella strandjordii</name>
    <dbReference type="NCBI Taxonomy" id="147577"/>
    <lineage>
        <taxon>Bacteria</taxon>
        <taxon>Bacillati</taxon>
        <taxon>Actinomycetota</taxon>
        <taxon>Actinomycetes</taxon>
        <taxon>Mycobacteriales</taxon>
        <taxon>Tsukamurellaceae</taxon>
        <taxon>Tsukamurella</taxon>
    </lineage>
</organism>
<dbReference type="InterPro" id="IPR050509">
    <property type="entry name" value="CoA-transferase_III"/>
</dbReference>
<dbReference type="AlphaFoldDB" id="A0AA90NF91"/>
<dbReference type="RefSeq" id="WP_220658762.1">
    <property type="nucleotide sequence ID" value="NZ_CBCSFC010000016.1"/>
</dbReference>
<dbReference type="InterPro" id="IPR044855">
    <property type="entry name" value="CoA-Trfase_III_dom3_sf"/>
</dbReference>
<dbReference type="InterPro" id="IPR003673">
    <property type="entry name" value="CoA-Trfase_fam_III"/>
</dbReference>
<proteinExistence type="predicted"/>
<gene>
    <name evidence="1" type="ORF">Q7X28_05120</name>
</gene>
<dbReference type="EMBL" id="JAUTIX010000002">
    <property type="protein sequence ID" value="MDP0397301.1"/>
    <property type="molecule type" value="Genomic_DNA"/>
</dbReference>
<dbReference type="Gene3D" id="3.40.50.10540">
    <property type="entry name" value="Crotonobetainyl-coa:carnitine coa-transferase, domain 1"/>
    <property type="match status" value="2"/>
</dbReference>
<reference evidence="1" key="1">
    <citation type="submission" date="2023-08" db="EMBL/GenBank/DDBJ databases">
        <title>The draft genome of Tsukamurella strandjordii strain 050030.</title>
        <authorList>
            <person name="Zhao F."/>
            <person name="Feng Y."/>
            <person name="Zong Z."/>
        </authorList>
    </citation>
    <scope>NUCLEOTIDE SEQUENCE</scope>
    <source>
        <strain evidence="1">050030</strain>
    </source>
</reference>
<dbReference type="Proteomes" id="UP001178281">
    <property type="component" value="Unassembled WGS sequence"/>
</dbReference>
<accession>A0AA90NF91</accession>
<dbReference type="GO" id="GO:0016740">
    <property type="term" value="F:transferase activity"/>
    <property type="evidence" value="ECO:0007669"/>
    <property type="project" value="UniProtKB-KW"/>
</dbReference>
<dbReference type="Gene3D" id="3.30.1540.10">
    <property type="entry name" value="formyl-coa transferase, domain 3"/>
    <property type="match status" value="1"/>
</dbReference>
<keyword evidence="2" id="KW-1185">Reference proteome</keyword>